<evidence type="ECO:0000313" key="6">
    <source>
        <dbReference type="EMBL" id="MDQ0167087.1"/>
    </source>
</evidence>
<protein>
    <submittedName>
        <fullName evidence="6">Zn-dependent protease with chaperone function</fullName>
    </submittedName>
</protein>
<name>A0ABT9W1Y7_9BACI</name>
<evidence type="ECO:0000256" key="4">
    <source>
        <dbReference type="ARBA" id="ARBA00023136"/>
    </source>
</evidence>
<sequence length="108" mass="11798">MFKKGKINLIRSFALGLVFGGIIVTYGSFLTNSPLISGLFMGLGLLMVLLSTVVYFWIGFLSAKSAYITCPNCEKPTKMLGKVDACMHCKQKLTVDRSLATDNHSDQA</sequence>
<keyword evidence="7" id="KW-1185">Reference proteome</keyword>
<evidence type="ECO:0000256" key="5">
    <source>
        <dbReference type="SAM" id="Phobius"/>
    </source>
</evidence>
<keyword evidence="1" id="KW-1003">Cell membrane</keyword>
<evidence type="ECO:0000256" key="1">
    <source>
        <dbReference type="ARBA" id="ARBA00022475"/>
    </source>
</evidence>
<comment type="caution">
    <text evidence="6">The sequence shown here is derived from an EMBL/GenBank/DDBJ whole genome shotgun (WGS) entry which is preliminary data.</text>
</comment>
<proteinExistence type="predicted"/>
<keyword evidence="6" id="KW-0645">Protease</keyword>
<keyword evidence="6" id="KW-0378">Hydrolase</keyword>
<evidence type="ECO:0000313" key="7">
    <source>
        <dbReference type="Proteomes" id="UP001235840"/>
    </source>
</evidence>
<accession>A0ABT9W1Y7</accession>
<evidence type="ECO:0000256" key="2">
    <source>
        <dbReference type="ARBA" id="ARBA00022692"/>
    </source>
</evidence>
<dbReference type="EMBL" id="JAUSTY010000012">
    <property type="protein sequence ID" value="MDQ0167087.1"/>
    <property type="molecule type" value="Genomic_DNA"/>
</dbReference>
<keyword evidence="2 5" id="KW-0812">Transmembrane</keyword>
<dbReference type="GO" id="GO:0008233">
    <property type="term" value="F:peptidase activity"/>
    <property type="evidence" value="ECO:0007669"/>
    <property type="project" value="UniProtKB-KW"/>
</dbReference>
<organism evidence="6 7">
    <name type="scientific">Caldalkalibacillus horti</name>
    <dbReference type="NCBI Taxonomy" id="77523"/>
    <lineage>
        <taxon>Bacteria</taxon>
        <taxon>Bacillati</taxon>
        <taxon>Bacillota</taxon>
        <taxon>Bacilli</taxon>
        <taxon>Bacillales</taxon>
        <taxon>Bacillaceae</taxon>
        <taxon>Caldalkalibacillus</taxon>
    </lineage>
</organism>
<dbReference type="Proteomes" id="UP001235840">
    <property type="component" value="Unassembled WGS sequence"/>
</dbReference>
<dbReference type="Pfam" id="PF11023">
    <property type="entry name" value="DUF2614"/>
    <property type="match status" value="1"/>
</dbReference>
<feature type="transmembrane region" description="Helical" evidence="5">
    <location>
        <begin position="35"/>
        <end position="58"/>
    </location>
</feature>
<keyword evidence="3 5" id="KW-1133">Transmembrane helix</keyword>
<keyword evidence="4 5" id="KW-0472">Membrane</keyword>
<evidence type="ECO:0000256" key="3">
    <source>
        <dbReference type="ARBA" id="ARBA00022989"/>
    </source>
</evidence>
<dbReference type="NCBIfam" id="NF002796">
    <property type="entry name" value="PRK02935.1"/>
    <property type="match status" value="1"/>
</dbReference>
<dbReference type="GO" id="GO:0006508">
    <property type="term" value="P:proteolysis"/>
    <property type="evidence" value="ECO:0007669"/>
    <property type="project" value="UniProtKB-KW"/>
</dbReference>
<reference evidence="6 7" key="1">
    <citation type="submission" date="2023-07" db="EMBL/GenBank/DDBJ databases">
        <title>Genomic Encyclopedia of Type Strains, Phase IV (KMG-IV): sequencing the most valuable type-strain genomes for metagenomic binning, comparative biology and taxonomic classification.</title>
        <authorList>
            <person name="Goeker M."/>
        </authorList>
    </citation>
    <scope>NUCLEOTIDE SEQUENCE [LARGE SCALE GENOMIC DNA]</scope>
    <source>
        <strain evidence="6 7">DSM 12751</strain>
    </source>
</reference>
<dbReference type="InterPro" id="IPR020912">
    <property type="entry name" value="UPF0295"/>
</dbReference>
<gene>
    <name evidence="6" type="ORF">J2S11_003004</name>
</gene>
<dbReference type="RefSeq" id="WP_307395797.1">
    <property type="nucleotide sequence ID" value="NZ_BAAADK010000030.1"/>
</dbReference>
<feature type="transmembrane region" description="Helical" evidence="5">
    <location>
        <begin position="12"/>
        <end position="29"/>
    </location>
</feature>